<evidence type="ECO:0000256" key="1">
    <source>
        <dbReference type="SAM" id="Phobius"/>
    </source>
</evidence>
<keyword evidence="1" id="KW-1133">Transmembrane helix</keyword>
<dbReference type="Proteomes" id="UP000595894">
    <property type="component" value="Plasmid punnamed1"/>
</dbReference>
<accession>A0A974NY91</accession>
<proteinExistence type="predicted"/>
<keyword evidence="3" id="KW-1185">Reference proteome</keyword>
<sequence>MSDLDDLRYDVHRDSSSAPTIANTSYYSNPVNPLDIATPGGQQLLDEVYPSARRRSGDAVQSPLLILCIAAFILFVMLI</sequence>
<keyword evidence="1" id="KW-0472">Membrane</keyword>
<evidence type="ECO:0000313" key="2">
    <source>
        <dbReference type="EMBL" id="QQV79279.1"/>
    </source>
</evidence>
<reference evidence="3" key="1">
    <citation type="submission" date="2020-09" db="EMBL/GenBank/DDBJ databases">
        <title>Sphingomonas sp., a new species isolated from pork steak.</title>
        <authorList>
            <person name="Heidler von Heilborn D."/>
        </authorList>
    </citation>
    <scope>NUCLEOTIDE SEQUENCE [LARGE SCALE GENOMIC DNA]</scope>
    <source>
        <plasmid evidence="3">punnamed1</plasmid>
    </source>
</reference>
<dbReference type="EMBL" id="CP061036">
    <property type="protein sequence ID" value="QQV79279.1"/>
    <property type="molecule type" value="Genomic_DNA"/>
</dbReference>
<dbReference type="KEGG" id="sari:H5J25_18685"/>
<keyword evidence="1" id="KW-0812">Transmembrane</keyword>
<keyword evidence="2" id="KW-0614">Plasmid</keyword>
<name>A0A974NY91_9SPHN</name>
<gene>
    <name evidence="2" type="ORF">H5J25_18685</name>
</gene>
<organism evidence="2 3">
    <name type="scientific">Sphingomonas aliaeris</name>
    <dbReference type="NCBI Taxonomy" id="2759526"/>
    <lineage>
        <taxon>Bacteria</taxon>
        <taxon>Pseudomonadati</taxon>
        <taxon>Pseudomonadota</taxon>
        <taxon>Alphaproteobacteria</taxon>
        <taxon>Sphingomonadales</taxon>
        <taxon>Sphingomonadaceae</taxon>
        <taxon>Sphingomonas</taxon>
    </lineage>
</organism>
<dbReference type="AlphaFoldDB" id="A0A974NY91"/>
<geneLocation type="plasmid" evidence="2 3">
    <name>punnamed1</name>
</geneLocation>
<feature type="transmembrane region" description="Helical" evidence="1">
    <location>
        <begin position="59"/>
        <end position="78"/>
    </location>
</feature>
<protein>
    <submittedName>
        <fullName evidence="2">Uncharacterized protein</fullName>
    </submittedName>
</protein>
<dbReference type="RefSeq" id="WP_202096561.1">
    <property type="nucleotide sequence ID" value="NZ_CP061036.1"/>
</dbReference>
<evidence type="ECO:0000313" key="3">
    <source>
        <dbReference type="Proteomes" id="UP000595894"/>
    </source>
</evidence>